<dbReference type="PANTHER" id="PTHR44259:SF93">
    <property type="entry name" value="PROTEIN, PUTATIVE (DUF295)-RELATED"/>
    <property type="match status" value="1"/>
</dbReference>
<evidence type="ECO:0000313" key="3">
    <source>
        <dbReference type="EMBL" id="KAH0902084.1"/>
    </source>
</evidence>
<proteinExistence type="predicted"/>
<feature type="domain" description="KIB1-4 beta-propeller" evidence="2">
    <location>
        <begin position="156"/>
        <end position="404"/>
    </location>
</feature>
<keyword evidence="4" id="KW-1185">Reference proteome</keyword>
<dbReference type="PANTHER" id="PTHR44259">
    <property type="entry name" value="OS07G0183000 PROTEIN-RELATED"/>
    <property type="match status" value="1"/>
</dbReference>
<gene>
    <name evidence="3" type="ORF">HID58_041587</name>
</gene>
<dbReference type="InterPro" id="IPR005174">
    <property type="entry name" value="KIB1-4_b-propeller"/>
</dbReference>
<organism evidence="3 4">
    <name type="scientific">Brassica napus</name>
    <name type="common">Rape</name>
    <dbReference type="NCBI Taxonomy" id="3708"/>
    <lineage>
        <taxon>Eukaryota</taxon>
        <taxon>Viridiplantae</taxon>
        <taxon>Streptophyta</taxon>
        <taxon>Embryophyta</taxon>
        <taxon>Tracheophyta</taxon>
        <taxon>Spermatophyta</taxon>
        <taxon>Magnoliopsida</taxon>
        <taxon>eudicotyledons</taxon>
        <taxon>Gunneridae</taxon>
        <taxon>Pentapetalae</taxon>
        <taxon>rosids</taxon>
        <taxon>malvids</taxon>
        <taxon>Brassicales</taxon>
        <taxon>Brassicaceae</taxon>
        <taxon>Brassiceae</taxon>
        <taxon>Brassica</taxon>
    </lineage>
</organism>
<comment type="caution">
    <text evidence="3">The sequence shown here is derived from an EMBL/GenBank/DDBJ whole genome shotgun (WGS) entry which is preliminary data.</text>
</comment>
<feature type="region of interest" description="Disordered" evidence="1">
    <location>
        <begin position="174"/>
        <end position="201"/>
    </location>
</feature>
<accession>A0ABQ8BB97</accession>
<evidence type="ECO:0000256" key="1">
    <source>
        <dbReference type="SAM" id="MobiDB-lite"/>
    </source>
</evidence>
<protein>
    <recommendedName>
        <fullName evidence="2">KIB1-4 beta-propeller domain-containing protein</fullName>
    </recommendedName>
</protein>
<sequence>MERYGRFIGGGFSIREGSAMLSIPTLLEDVEERGESIIYFIYPHCDWELGFLRGIFLPKRKRKKKEVSKPNSEEVPRRRPVLERLLSSQTAQTPYLYLNEDTVSLIYGDTEWDLAGRVVDTKLFESRKEETVIIPNQVESSELLGSQPVGSSQGPDKESSILLTKKVTVTTYTHDLPSLPSPSSPTESVLNASLSSSSPEDDDDCILAVKFLGPRLLLGRKPNGPMSICVLTTLTPPALFTPNRHRRFYMTTQGSQYLCAWYLHTYPPVTTNYNNFWLTPLRLTNKPDFTHSLAQMMLSCFTTHYLVESPSLECEFFHVTGYFQTCHDRELALVYHRLAHNAKRFTVFKQSNSEMSYTEDIGDLCIFDGKNEAFCLSSTMYPGLRPNSIYFVSLGSGPNAGVYDIATGTIHPFPLDRFHSPKLWFAPIV</sequence>
<evidence type="ECO:0000259" key="2">
    <source>
        <dbReference type="Pfam" id="PF03478"/>
    </source>
</evidence>
<dbReference type="Pfam" id="PF03478">
    <property type="entry name" value="Beta-prop_KIB1-4"/>
    <property type="match status" value="1"/>
</dbReference>
<dbReference type="Proteomes" id="UP000824890">
    <property type="component" value="Unassembled WGS sequence"/>
</dbReference>
<evidence type="ECO:0000313" key="4">
    <source>
        <dbReference type="Proteomes" id="UP000824890"/>
    </source>
</evidence>
<reference evidence="3 4" key="1">
    <citation type="submission" date="2021-05" db="EMBL/GenBank/DDBJ databases">
        <title>Genome Assembly of Synthetic Allotetraploid Brassica napus Reveals Homoeologous Exchanges between Subgenomes.</title>
        <authorList>
            <person name="Davis J.T."/>
        </authorList>
    </citation>
    <scope>NUCLEOTIDE SEQUENCE [LARGE SCALE GENOMIC DNA]</scope>
    <source>
        <strain evidence="4">cv. Da-Ae</strain>
        <tissue evidence="3">Seedling</tissue>
    </source>
</reference>
<dbReference type="EMBL" id="JAGKQM010000011">
    <property type="protein sequence ID" value="KAH0902084.1"/>
    <property type="molecule type" value="Genomic_DNA"/>
</dbReference>
<name>A0ABQ8BB97_BRANA</name>
<dbReference type="InterPro" id="IPR050942">
    <property type="entry name" value="F-box_BR-signaling"/>
</dbReference>